<dbReference type="EMBL" id="CACRTM010000027">
    <property type="protein sequence ID" value="VYU44464.1"/>
    <property type="molecule type" value="Genomic_DNA"/>
</dbReference>
<proteinExistence type="predicted"/>
<evidence type="ECO:0000256" key="1">
    <source>
        <dbReference type="SAM" id="SignalP"/>
    </source>
</evidence>
<name>A0A6N3EWQ4_KLEOX</name>
<sequence length="139" mass="15319">MKRLLGGAVMLTACVLSVSAYANPEDSCDGEQTIFDAYTLKEGKHVGVCYVYGNVRYVFGRDSGKPEILLNIPADKVDFSMAGNGDQSVSIPNGNYTYEVGEYLRGGPFIQVWKGQKFITEIKLDGSNFENNIAQYVNR</sequence>
<keyword evidence="1" id="KW-0732">Signal</keyword>
<protein>
    <submittedName>
        <fullName evidence="2">Uncharacterized protein</fullName>
    </submittedName>
</protein>
<feature type="chain" id="PRO_5026810349" evidence="1">
    <location>
        <begin position="23"/>
        <end position="139"/>
    </location>
</feature>
<organism evidence="2">
    <name type="scientific">Klebsiella oxytoca</name>
    <dbReference type="NCBI Taxonomy" id="571"/>
    <lineage>
        <taxon>Bacteria</taxon>
        <taxon>Pseudomonadati</taxon>
        <taxon>Pseudomonadota</taxon>
        <taxon>Gammaproteobacteria</taxon>
        <taxon>Enterobacterales</taxon>
        <taxon>Enterobacteriaceae</taxon>
        <taxon>Klebsiella/Raoultella group</taxon>
        <taxon>Klebsiella</taxon>
    </lineage>
</organism>
<accession>A0A6N3EWQ4</accession>
<feature type="signal peptide" evidence="1">
    <location>
        <begin position="1"/>
        <end position="22"/>
    </location>
</feature>
<gene>
    <name evidence="2" type="ORF">KOLFYP65_04117</name>
</gene>
<dbReference type="RefSeq" id="WP_108704403.1">
    <property type="nucleotide sequence ID" value="NZ_CACRTM010000027.1"/>
</dbReference>
<dbReference type="AlphaFoldDB" id="A0A6N3EWQ4"/>
<reference evidence="2" key="1">
    <citation type="submission" date="2019-11" db="EMBL/GenBank/DDBJ databases">
        <authorList>
            <person name="Feng L."/>
        </authorList>
    </citation>
    <scope>NUCLEOTIDE SEQUENCE</scope>
    <source>
        <strain evidence="2">KOxytocaLFYP65</strain>
    </source>
</reference>
<evidence type="ECO:0000313" key="2">
    <source>
        <dbReference type="EMBL" id="VYU44464.1"/>
    </source>
</evidence>